<dbReference type="Proteomes" id="UP000251561">
    <property type="component" value="Chromosome"/>
</dbReference>
<dbReference type="AlphaFoldDB" id="A0A344LQ68"/>
<gene>
    <name evidence="1" type="ORF">HYN86_05375</name>
</gene>
<protein>
    <submittedName>
        <fullName evidence="1">DUF4280 domain-containing protein</fullName>
    </submittedName>
</protein>
<evidence type="ECO:0000313" key="1">
    <source>
        <dbReference type="EMBL" id="AXB56060.1"/>
    </source>
</evidence>
<dbReference type="RefSeq" id="WP_113677112.1">
    <property type="nucleotide sequence ID" value="NZ_CP030261.1"/>
</dbReference>
<dbReference type="EMBL" id="CP030261">
    <property type="protein sequence ID" value="AXB56060.1"/>
    <property type="molecule type" value="Genomic_DNA"/>
</dbReference>
<keyword evidence="2" id="KW-1185">Reference proteome</keyword>
<dbReference type="Pfam" id="PF14107">
    <property type="entry name" value="DUF4280"/>
    <property type="match status" value="1"/>
</dbReference>
<dbReference type="OrthoDB" id="882303at2"/>
<sequence length="163" mass="18196">MSDKHMVVQGAICKCTLSVEPKTDILKVKTQSKHYANDKDCEKLLATTKDIGKTLEKNTFGKCKKQPSGNDYLPCQVQITEWRKFYEKVTLSNEGKILLEDSRATCAMGLPDCIEIINHGQIAQPSKQNFVKANPDVQNKINPLLDLNAVGKPKSDFTGIEQK</sequence>
<accession>A0A344LQ68</accession>
<dbReference type="KEGG" id="ffl:HYN86_05375"/>
<evidence type="ECO:0000313" key="2">
    <source>
        <dbReference type="Proteomes" id="UP000251561"/>
    </source>
</evidence>
<dbReference type="InterPro" id="IPR025460">
    <property type="entry name" value="DUF4280"/>
</dbReference>
<name>A0A344LQ68_9FLAO</name>
<organism evidence="1 2">
    <name type="scientific">Flavobacterium fluviale</name>
    <dbReference type="NCBI Taxonomy" id="2249356"/>
    <lineage>
        <taxon>Bacteria</taxon>
        <taxon>Pseudomonadati</taxon>
        <taxon>Bacteroidota</taxon>
        <taxon>Flavobacteriia</taxon>
        <taxon>Flavobacteriales</taxon>
        <taxon>Flavobacteriaceae</taxon>
        <taxon>Flavobacterium</taxon>
    </lineage>
</organism>
<proteinExistence type="predicted"/>
<reference evidence="1 2" key="1">
    <citation type="submission" date="2018-06" db="EMBL/GenBank/DDBJ databases">
        <title>Genome sequencing of Flavobacterium.</title>
        <authorList>
            <person name="Baek M.-G."/>
            <person name="Yi H."/>
        </authorList>
    </citation>
    <scope>NUCLEOTIDE SEQUENCE [LARGE SCALE GENOMIC DNA]</scope>
    <source>
        <strain evidence="1 2">HYN0086</strain>
    </source>
</reference>